<evidence type="ECO:0000313" key="5">
    <source>
        <dbReference type="Proteomes" id="UP000030466"/>
    </source>
</evidence>
<dbReference type="Proteomes" id="UP000030466">
    <property type="component" value="Unassembled WGS sequence"/>
</dbReference>
<name>A0A0A6VRB9_KOCRO</name>
<dbReference type="Pfam" id="PF01381">
    <property type="entry name" value="HTH_3"/>
    <property type="match status" value="1"/>
</dbReference>
<gene>
    <name evidence="4" type="ORF">GY22_16455</name>
</gene>
<sequence>MTQELDLDAVIRRRIRGLRLARGWSLDALAARCHLSPSTLSRLETGHRRIALDQLVPIARALDTSLDQLVESPEDEDVVIRPQPSSTPGLTMWLLSSERALHGMTVAKMRILPGPPPAPDRLAVHPGRDWFTVLSGTARLHLGERVVVVEAGQAAQFSTMVPHAIVAQGGPVEILTVLDHDGERAHLHADEPAEDRRVRAPADRPAPGRDGPDPAG</sequence>
<evidence type="ECO:0000256" key="2">
    <source>
        <dbReference type="SAM" id="MobiDB-lite"/>
    </source>
</evidence>
<dbReference type="InterPro" id="IPR010982">
    <property type="entry name" value="Lambda_DNA-bd_dom_sf"/>
</dbReference>
<organism evidence="4 5">
    <name type="scientific">Kocuria rosea subsp. polaris</name>
    <dbReference type="NCBI Taxonomy" id="136273"/>
    <lineage>
        <taxon>Bacteria</taxon>
        <taxon>Bacillati</taxon>
        <taxon>Actinomycetota</taxon>
        <taxon>Actinomycetes</taxon>
        <taxon>Micrococcales</taxon>
        <taxon>Micrococcaceae</taxon>
        <taxon>Kocuria</taxon>
    </lineage>
</organism>
<dbReference type="PROSITE" id="PS50943">
    <property type="entry name" value="HTH_CROC1"/>
    <property type="match status" value="1"/>
</dbReference>
<dbReference type="RefSeq" id="WP_035930334.1">
    <property type="nucleotide sequence ID" value="NZ_JSUH01000022.1"/>
</dbReference>
<dbReference type="SUPFAM" id="SSF47413">
    <property type="entry name" value="lambda repressor-like DNA-binding domains"/>
    <property type="match status" value="1"/>
</dbReference>
<dbReference type="AlphaFoldDB" id="A0A0A6VRB9"/>
<dbReference type="OrthoDB" id="513181at2"/>
<dbReference type="InterPro" id="IPR011051">
    <property type="entry name" value="RmlC_Cupin_sf"/>
</dbReference>
<dbReference type="InterPro" id="IPR014710">
    <property type="entry name" value="RmlC-like_jellyroll"/>
</dbReference>
<dbReference type="CDD" id="cd00093">
    <property type="entry name" value="HTH_XRE"/>
    <property type="match status" value="1"/>
</dbReference>
<dbReference type="GO" id="GO:0003677">
    <property type="term" value="F:DNA binding"/>
    <property type="evidence" value="ECO:0007669"/>
    <property type="project" value="UniProtKB-KW"/>
</dbReference>
<feature type="region of interest" description="Disordered" evidence="2">
    <location>
        <begin position="187"/>
        <end position="216"/>
    </location>
</feature>
<accession>A0A0A6VRB9</accession>
<keyword evidence="5" id="KW-1185">Reference proteome</keyword>
<proteinExistence type="predicted"/>
<dbReference type="SUPFAM" id="SSF51182">
    <property type="entry name" value="RmlC-like cupins"/>
    <property type="match status" value="1"/>
</dbReference>
<dbReference type="InterPro" id="IPR050807">
    <property type="entry name" value="TransReg_Diox_bact_type"/>
</dbReference>
<dbReference type="GO" id="GO:0003700">
    <property type="term" value="F:DNA-binding transcription factor activity"/>
    <property type="evidence" value="ECO:0007669"/>
    <property type="project" value="TreeGrafter"/>
</dbReference>
<protein>
    <submittedName>
        <fullName evidence="4">XRE family transcriptional regulator</fullName>
    </submittedName>
</protein>
<dbReference type="CDD" id="cd02209">
    <property type="entry name" value="cupin_XRE_C"/>
    <property type="match status" value="1"/>
</dbReference>
<evidence type="ECO:0000256" key="1">
    <source>
        <dbReference type="ARBA" id="ARBA00023125"/>
    </source>
</evidence>
<dbReference type="GO" id="GO:0005829">
    <property type="term" value="C:cytosol"/>
    <property type="evidence" value="ECO:0007669"/>
    <property type="project" value="TreeGrafter"/>
</dbReference>
<dbReference type="PANTHER" id="PTHR46797">
    <property type="entry name" value="HTH-TYPE TRANSCRIPTIONAL REGULATOR"/>
    <property type="match status" value="1"/>
</dbReference>
<dbReference type="Pfam" id="PF07883">
    <property type="entry name" value="Cupin_2"/>
    <property type="match status" value="1"/>
</dbReference>
<dbReference type="InterPro" id="IPR001387">
    <property type="entry name" value="Cro/C1-type_HTH"/>
</dbReference>
<keyword evidence="1" id="KW-0238">DNA-binding</keyword>
<evidence type="ECO:0000259" key="3">
    <source>
        <dbReference type="PROSITE" id="PS50943"/>
    </source>
</evidence>
<dbReference type="Gene3D" id="2.60.120.10">
    <property type="entry name" value="Jelly Rolls"/>
    <property type="match status" value="1"/>
</dbReference>
<feature type="domain" description="HTH cro/C1-type" evidence="3">
    <location>
        <begin position="15"/>
        <end position="69"/>
    </location>
</feature>
<dbReference type="PANTHER" id="PTHR46797:SF1">
    <property type="entry name" value="METHYLPHOSPHONATE SYNTHASE"/>
    <property type="match status" value="1"/>
</dbReference>
<dbReference type="InterPro" id="IPR013096">
    <property type="entry name" value="Cupin_2"/>
</dbReference>
<dbReference type="Gene3D" id="1.10.260.40">
    <property type="entry name" value="lambda repressor-like DNA-binding domains"/>
    <property type="match status" value="1"/>
</dbReference>
<dbReference type="EMBL" id="JSUH01000022">
    <property type="protein sequence ID" value="KHD96279.1"/>
    <property type="molecule type" value="Genomic_DNA"/>
</dbReference>
<evidence type="ECO:0000313" key="4">
    <source>
        <dbReference type="EMBL" id="KHD96279.1"/>
    </source>
</evidence>
<comment type="caution">
    <text evidence="4">The sequence shown here is derived from an EMBL/GenBank/DDBJ whole genome shotgun (WGS) entry which is preliminary data.</text>
</comment>
<dbReference type="SMART" id="SM00530">
    <property type="entry name" value="HTH_XRE"/>
    <property type="match status" value="1"/>
</dbReference>
<reference evidence="4 5" key="1">
    <citation type="journal article" date="2003" name="Int. J. Syst. Evol. Microbiol.">
        <title>Kocuria polaris sp. nov., an orange-pigmented psychrophilic bacterium isolated from an Antarctic cyanobacterial mat sample.</title>
        <authorList>
            <person name="Reddy G.S."/>
            <person name="Prakash J.S."/>
            <person name="Prabahar V."/>
            <person name="Matsumoto G.I."/>
            <person name="Stackebrandt E."/>
            <person name="Shivaji S."/>
        </authorList>
    </citation>
    <scope>NUCLEOTIDE SEQUENCE [LARGE SCALE GENOMIC DNA]</scope>
    <source>
        <strain evidence="4 5">CMS 76or</strain>
    </source>
</reference>